<name>A0A813YNF0_9BILA</name>
<dbReference type="AlphaFoldDB" id="A0A813YNF0"/>
<evidence type="ECO:0000313" key="8">
    <source>
        <dbReference type="EMBL" id="CAF4032071.1"/>
    </source>
</evidence>
<evidence type="ECO:0000256" key="3">
    <source>
        <dbReference type="ARBA" id="ARBA00022801"/>
    </source>
</evidence>
<dbReference type="EMBL" id="CAJNOK010015363">
    <property type="protein sequence ID" value="CAF1223939.1"/>
    <property type="molecule type" value="Genomic_DNA"/>
</dbReference>
<reference evidence="5" key="1">
    <citation type="submission" date="2021-02" db="EMBL/GenBank/DDBJ databases">
        <authorList>
            <person name="Nowell W R."/>
        </authorList>
    </citation>
    <scope>NUCLEOTIDE SEQUENCE</scope>
</reference>
<evidence type="ECO:0000256" key="1">
    <source>
        <dbReference type="ARBA" id="ARBA00008140"/>
    </source>
</evidence>
<accession>A0A813YNF0</accession>
<dbReference type="Proteomes" id="UP000677228">
    <property type="component" value="Unassembled WGS sequence"/>
</dbReference>
<dbReference type="PANTHER" id="PTHR12378:SF80">
    <property type="entry name" value="IP06716P-RELATED"/>
    <property type="match status" value="1"/>
</dbReference>
<dbReference type="EMBL" id="CAJOBA010036901">
    <property type="protein sequence ID" value="CAF4032071.1"/>
    <property type="molecule type" value="Genomic_DNA"/>
</dbReference>
<gene>
    <name evidence="5" type="ORF">GPM918_LOCUS7929</name>
    <name evidence="6" type="ORF">OVA965_LOCUS25052</name>
    <name evidence="7" type="ORF">SRO942_LOCUS7929</name>
    <name evidence="8" type="ORF">TMI583_LOCUS25774</name>
</gene>
<keyword evidence="2" id="KW-0645">Protease</keyword>
<comment type="caution">
    <text evidence="5">The sequence shown here is derived from an EMBL/GenBank/DDBJ whole genome shotgun (WGS) entry which is preliminary data.</text>
</comment>
<dbReference type="Gene3D" id="3.90.1720.30">
    <property type="entry name" value="PPPDE domains"/>
    <property type="match status" value="1"/>
</dbReference>
<keyword evidence="9" id="KW-1185">Reference proteome</keyword>
<organism evidence="5 9">
    <name type="scientific">Didymodactylos carnosus</name>
    <dbReference type="NCBI Taxonomy" id="1234261"/>
    <lineage>
        <taxon>Eukaryota</taxon>
        <taxon>Metazoa</taxon>
        <taxon>Spiralia</taxon>
        <taxon>Gnathifera</taxon>
        <taxon>Rotifera</taxon>
        <taxon>Eurotatoria</taxon>
        <taxon>Bdelloidea</taxon>
        <taxon>Philodinida</taxon>
        <taxon>Philodinidae</taxon>
        <taxon>Didymodactylos</taxon>
    </lineage>
</organism>
<dbReference type="InterPro" id="IPR008580">
    <property type="entry name" value="PPPDE_dom"/>
</dbReference>
<dbReference type="GO" id="GO:0006508">
    <property type="term" value="P:proteolysis"/>
    <property type="evidence" value="ECO:0007669"/>
    <property type="project" value="UniProtKB-KW"/>
</dbReference>
<keyword evidence="3" id="KW-0378">Hydrolase</keyword>
<evidence type="ECO:0000259" key="4">
    <source>
        <dbReference type="SMART" id="SM01179"/>
    </source>
</evidence>
<dbReference type="EMBL" id="CAJNOQ010001333">
    <property type="protein sequence ID" value="CAF0887256.1"/>
    <property type="molecule type" value="Genomic_DNA"/>
</dbReference>
<evidence type="ECO:0000313" key="6">
    <source>
        <dbReference type="EMBL" id="CAF1223939.1"/>
    </source>
</evidence>
<dbReference type="PANTHER" id="PTHR12378">
    <property type="entry name" value="DESUMOYLATING ISOPEPTIDASE"/>
    <property type="match status" value="1"/>
</dbReference>
<dbReference type="OrthoDB" id="412286at2759"/>
<sequence length="154" mass="18220">MARESLEHVVKEPIHQVVESLVLPNCNSKLESCRESMLLSITSIQNHFEPVYLNVYDLLAEHQRLSFVMNDSFSVVRVEDWVHITRESKFTEWKKHYDLLKRNCNHFTNDFLRRLLGINLPPWVNRFERCVITTPGCTKFLSKLFGKDWTKPTL</sequence>
<dbReference type="Proteomes" id="UP000682733">
    <property type="component" value="Unassembled WGS sequence"/>
</dbReference>
<protein>
    <recommendedName>
        <fullName evidence="4">PPPDE domain-containing protein</fullName>
    </recommendedName>
</protein>
<dbReference type="GO" id="GO:0101005">
    <property type="term" value="F:deubiquitinase activity"/>
    <property type="evidence" value="ECO:0007669"/>
    <property type="project" value="TreeGrafter"/>
</dbReference>
<proteinExistence type="inferred from homology"/>
<dbReference type="Proteomes" id="UP000681722">
    <property type="component" value="Unassembled WGS sequence"/>
</dbReference>
<evidence type="ECO:0000256" key="2">
    <source>
        <dbReference type="ARBA" id="ARBA00022670"/>
    </source>
</evidence>
<dbReference type="EMBL" id="CAJOBC010001333">
    <property type="protein sequence ID" value="CAF3672273.1"/>
    <property type="molecule type" value="Genomic_DNA"/>
</dbReference>
<dbReference type="InterPro" id="IPR042266">
    <property type="entry name" value="PPPDE_sf"/>
</dbReference>
<evidence type="ECO:0000313" key="5">
    <source>
        <dbReference type="EMBL" id="CAF0887256.1"/>
    </source>
</evidence>
<evidence type="ECO:0000313" key="7">
    <source>
        <dbReference type="EMBL" id="CAF3672273.1"/>
    </source>
</evidence>
<dbReference type="SMART" id="SM01179">
    <property type="entry name" value="DUF862"/>
    <property type="match status" value="1"/>
</dbReference>
<comment type="similarity">
    <text evidence="1">Belongs to the DeSI family.</text>
</comment>
<dbReference type="GO" id="GO:0016579">
    <property type="term" value="P:protein deubiquitination"/>
    <property type="evidence" value="ECO:0007669"/>
    <property type="project" value="TreeGrafter"/>
</dbReference>
<dbReference type="Pfam" id="PF05903">
    <property type="entry name" value="Peptidase_C97"/>
    <property type="match status" value="1"/>
</dbReference>
<feature type="domain" description="PPPDE" evidence="4">
    <location>
        <begin position="49"/>
        <end position="146"/>
    </location>
</feature>
<dbReference type="Proteomes" id="UP000663829">
    <property type="component" value="Unassembled WGS sequence"/>
</dbReference>
<evidence type="ECO:0000313" key="9">
    <source>
        <dbReference type="Proteomes" id="UP000663829"/>
    </source>
</evidence>